<dbReference type="EMBL" id="CP117990">
    <property type="protein sequence ID" value="WDG11942.1"/>
    <property type="molecule type" value="Genomic_DNA"/>
</dbReference>
<geneLocation type="plasmid" evidence="1 2">
    <name>p_1</name>
</geneLocation>
<protein>
    <submittedName>
        <fullName evidence="1">Uncharacterized protein</fullName>
    </submittedName>
</protein>
<evidence type="ECO:0000313" key="2">
    <source>
        <dbReference type="Proteomes" id="UP001219537"/>
    </source>
</evidence>
<dbReference type="RefSeq" id="WP_274292173.1">
    <property type="nucleotide sequence ID" value="NZ_CP117990.1"/>
</dbReference>
<proteinExistence type="predicted"/>
<evidence type="ECO:0000313" key="1">
    <source>
        <dbReference type="EMBL" id="WDG11942.1"/>
    </source>
</evidence>
<name>A0AAQ3B3M2_9VIBR</name>
<accession>A0AAQ3B3M2</accession>
<reference evidence="1" key="1">
    <citation type="submission" date="2023-02" db="EMBL/GenBank/DDBJ databases">
        <title>Isolation, identification, and genome analysis of Vibrio campbellii in the Penaeus vannamei larvae stage.</title>
        <authorList>
            <person name="Huang T."/>
            <person name="Zhang B."/>
        </authorList>
    </citation>
    <scope>NUCLEOTIDE SEQUENCE</scope>
    <source>
        <strain evidence="1">20220413_1</strain>
        <plasmid evidence="1">p_1</plasmid>
    </source>
</reference>
<dbReference type="AlphaFoldDB" id="A0AAQ3B3M2"/>
<organism evidence="1 2">
    <name type="scientific">Vibrio campbellii</name>
    <dbReference type="NCBI Taxonomy" id="680"/>
    <lineage>
        <taxon>Bacteria</taxon>
        <taxon>Pseudomonadati</taxon>
        <taxon>Pseudomonadota</taxon>
        <taxon>Gammaproteobacteria</taxon>
        <taxon>Vibrionales</taxon>
        <taxon>Vibrionaceae</taxon>
        <taxon>Vibrio</taxon>
    </lineage>
</organism>
<dbReference type="Proteomes" id="UP001219537">
    <property type="component" value="Plasmid p_1"/>
</dbReference>
<sequence>MSDNPQEAAVMHYCLTRAFLKQMHQTNENCGDVFGVGEDDIVRELYCYASIAQRSVMAFQEQSTLWRDSAVYEFTHRLACWLWPLARQQGKLPCLKAFEKQTHWLLSRIQ</sequence>
<keyword evidence="1" id="KW-0614">Plasmid</keyword>
<gene>
    <name evidence="1" type="ORF">PUN50_26995</name>
</gene>